<dbReference type="PANTHER" id="PTHR43725">
    <property type="entry name" value="UDP-GLUCOSE 4-EPIMERASE"/>
    <property type="match status" value="1"/>
</dbReference>
<comment type="similarity">
    <text evidence="2">Belongs to the NAD(P)-dependent epimerase/dehydratase family.</text>
</comment>
<organism evidence="7 8">
    <name type="scientific">Sphingomonas qilianensis</name>
    <dbReference type="NCBI Taxonomy" id="1736690"/>
    <lineage>
        <taxon>Bacteria</taxon>
        <taxon>Pseudomonadati</taxon>
        <taxon>Pseudomonadota</taxon>
        <taxon>Alphaproteobacteria</taxon>
        <taxon>Sphingomonadales</taxon>
        <taxon>Sphingomonadaceae</taxon>
        <taxon>Sphingomonas</taxon>
    </lineage>
</organism>
<comment type="caution">
    <text evidence="7">The sequence shown here is derived from an EMBL/GenBank/DDBJ whole genome shotgun (WGS) entry which is preliminary data.</text>
</comment>
<dbReference type="PANTHER" id="PTHR43725:SF53">
    <property type="entry name" value="UDP-ARABINOSE 4-EPIMERASE 1"/>
    <property type="match status" value="1"/>
</dbReference>
<dbReference type="Proteomes" id="UP001404104">
    <property type="component" value="Unassembled WGS sequence"/>
</dbReference>
<evidence type="ECO:0000256" key="1">
    <source>
        <dbReference type="ARBA" id="ARBA00004947"/>
    </source>
</evidence>
<sequence length="324" mass="34862">MDTSRVVGVLGANGFIGRHLVRRLRANNIPVIAFGRNFPPDYDEIIGFRVDTRIIDLTDVLETHALLQGVTTVVQLINSSSPGMANNRVTSDITVNILPQVSFIESCIMAGVGSFVFMSSGGTIYGNPHSVPISEDHPTRPLNSYGMTKKVVEQYLDMLTGPSAMGYAALRVSNPFGPGQDNKRGQGLVATVIKNHERGLPVTVWGDGTSLRDYIYIDDLIDAIMSTMDRPAVRRPINIGSGVGKSILDVIGSLERAIGEPIMVEFTSARPTDASSNVLDPTLAADLLGWRAQTSFDEGIARTVAAWNVKPRGPRGGSASIDRV</sequence>
<evidence type="ECO:0000256" key="4">
    <source>
        <dbReference type="ARBA" id="ARBA00031367"/>
    </source>
</evidence>
<dbReference type="InterPro" id="IPR036291">
    <property type="entry name" value="NAD(P)-bd_dom_sf"/>
</dbReference>
<keyword evidence="8" id="KW-1185">Reference proteome</keyword>
<evidence type="ECO:0000259" key="6">
    <source>
        <dbReference type="Pfam" id="PF01370"/>
    </source>
</evidence>
<proteinExistence type="inferred from homology"/>
<accession>A0ABU9XRD0</accession>
<evidence type="ECO:0000256" key="5">
    <source>
        <dbReference type="ARBA" id="ARBA00033067"/>
    </source>
</evidence>
<evidence type="ECO:0000313" key="7">
    <source>
        <dbReference type="EMBL" id="MEN2786389.1"/>
    </source>
</evidence>
<dbReference type="EMBL" id="JBDIMF010000002">
    <property type="protein sequence ID" value="MEN2786389.1"/>
    <property type="molecule type" value="Genomic_DNA"/>
</dbReference>
<dbReference type="InterPro" id="IPR001509">
    <property type="entry name" value="Epimerase_deHydtase"/>
</dbReference>
<evidence type="ECO:0000256" key="2">
    <source>
        <dbReference type="ARBA" id="ARBA00007637"/>
    </source>
</evidence>
<dbReference type="Gene3D" id="3.90.25.10">
    <property type="entry name" value="UDP-galactose 4-epimerase, domain 1"/>
    <property type="match status" value="1"/>
</dbReference>
<evidence type="ECO:0000256" key="3">
    <source>
        <dbReference type="ARBA" id="ARBA00018569"/>
    </source>
</evidence>
<protein>
    <recommendedName>
        <fullName evidence="3">UDP-glucose 4-epimerase</fullName>
    </recommendedName>
    <alternativeName>
        <fullName evidence="5">Galactowaldenase</fullName>
    </alternativeName>
    <alternativeName>
        <fullName evidence="4">UDP-galactose 4-epimerase</fullName>
    </alternativeName>
</protein>
<reference evidence="7 8" key="1">
    <citation type="submission" date="2024-05" db="EMBL/GenBank/DDBJ databases">
        <authorList>
            <person name="Liu Q."/>
            <person name="Xin Y.-H."/>
        </authorList>
    </citation>
    <scope>NUCLEOTIDE SEQUENCE [LARGE SCALE GENOMIC DNA]</scope>
    <source>
        <strain evidence="7 8">CGMCC 1.15349</strain>
    </source>
</reference>
<dbReference type="SUPFAM" id="SSF51735">
    <property type="entry name" value="NAD(P)-binding Rossmann-fold domains"/>
    <property type="match status" value="1"/>
</dbReference>
<dbReference type="Gene3D" id="3.40.50.720">
    <property type="entry name" value="NAD(P)-binding Rossmann-like Domain"/>
    <property type="match status" value="1"/>
</dbReference>
<name>A0ABU9XRD0_9SPHN</name>
<dbReference type="RefSeq" id="WP_345864178.1">
    <property type="nucleotide sequence ID" value="NZ_JBDIMF010000002.1"/>
</dbReference>
<evidence type="ECO:0000313" key="8">
    <source>
        <dbReference type="Proteomes" id="UP001404104"/>
    </source>
</evidence>
<feature type="domain" description="NAD-dependent epimerase/dehydratase" evidence="6">
    <location>
        <begin position="9"/>
        <end position="240"/>
    </location>
</feature>
<comment type="pathway">
    <text evidence="1">Carbohydrate metabolism; galactose metabolism.</text>
</comment>
<gene>
    <name evidence="7" type="ORF">ABC969_08150</name>
</gene>
<dbReference type="Pfam" id="PF01370">
    <property type="entry name" value="Epimerase"/>
    <property type="match status" value="1"/>
</dbReference>